<evidence type="ECO:0000313" key="2">
    <source>
        <dbReference type="Proteomes" id="UP001501759"/>
    </source>
</evidence>
<name>A0ABP9J8E1_9ACTN</name>
<sequence>MTSPPVPLTVSASPAAATGYGRIDNTPKNHGTPALTDELDGAAAIPAYTTSLASAGSCRVEHTFARMKCWKILGDCRLKGDGVHHAMRDIARLHNLALAGKRLIE</sequence>
<evidence type="ECO:0008006" key="3">
    <source>
        <dbReference type="Google" id="ProtNLM"/>
    </source>
</evidence>
<dbReference type="EMBL" id="BAABKB010000023">
    <property type="protein sequence ID" value="GAA5023376.1"/>
    <property type="molecule type" value="Genomic_DNA"/>
</dbReference>
<proteinExistence type="predicted"/>
<comment type="caution">
    <text evidence="1">The sequence shown here is derived from an EMBL/GenBank/DDBJ whole genome shotgun (WGS) entry which is preliminary data.</text>
</comment>
<protein>
    <recommendedName>
        <fullName evidence="3">Transposase</fullName>
    </recommendedName>
</protein>
<reference evidence="2" key="1">
    <citation type="journal article" date="2019" name="Int. J. Syst. Evol. Microbiol.">
        <title>The Global Catalogue of Microorganisms (GCM) 10K type strain sequencing project: providing services to taxonomists for standard genome sequencing and annotation.</title>
        <authorList>
            <consortium name="The Broad Institute Genomics Platform"/>
            <consortium name="The Broad Institute Genome Sequencing Center for Infectious Disease"/>
            <person name="Wu L."/>
            <person name="Ma J."/>
        </authorList>
    </citation>
    <scope>NUCLEOTIDE SEQUENCE [LARGE SCALE GENOMIC DNA]</scope>
    <source>
        <strain evidence="2">JCM 18409</strain>
    </source>
</reference>
<evidence type="ECO:0000313" key="1">
    <source>
        <dbReference type="EMBL" id="GAA5023376.1"/>
    </source>
</evidence>
<organism evidence="1 2">
    <name type="scientific">Streptomyces siamensis</name>
    <dbReference type="NCBI Taxonomy" id="1274986"/>
    <lineage>
        <taxon>Bacteria</taxon>
        <taxon>Bacillati</taxon>
        <taxon>Actinomycetota</taxon>
        <taxon>Actinomycetes</taxon>
        <taxon>Kitasatosporales</taxon>
        <taxon>Streptomycetaceae</taxon>
        <taxon>Streptomyces</taxon>
    </lineage>
</organism>
<gene>
    <name evidence="1" type="ORF">GCM10023335_56090</name>
</gene>
<keyword evidence="2" id="KW-1185">Reference proteome</keyword>
<accession>A0ABP9J8E1</accession>
<dbReference type="Proteomes" id="UP001501759">
    <property type="component" value="Unassembled WGS sequence"/>
</dbReference>